<keyword evidence="4" id="KW-0687">Ribonucleoprotein</keyword>
<evidence type="ECO:0000313" key="9">
    <source>
        <dbReference type="EMBL" id="JAQ06902.1"/>
    </source>
</evidence>
<reference evidence="9" key="3">
    <citation type="journal article" date="2016" name="Gigascience">
        <title>De novo construction of an expanded transcriptome assembly for the western tarnished plant bug, Lygus hesperus.</title>
        <authorList>
            <person name="Tassone E.E."/>
            <person name="Geib S.M."/>
            <person name="Hall B."/>
            <person name="Fabrick J.A."/>
            <person name="Brent C.S."/>
            <person name="Hull J.J."/>
        </authorList>
    </citation>
    <scope>NUCLEOTIDE SEQUENCE</scope>
</reference>
<organism evidence="8">
    <name type="scientific">Lygus hesperus</name>
    <name type="common">Western plant bug</name>
    <dbReference type="NCBI Taxonomy" id="30085"/>
    <lineage>
        <taxon>Eukaryota</taxon>
        <taxon>Metazoa</taxon>
        <taxon>Ecdysozoa</taxon>
        <taxon>Arthropoda</taxon>
        <taxon>Hexapoda</taxon>
        <taxon>Insecta</taxon>
        <taxon>Pterygota</taxon>
        <taxon>Neoptera</taxon>
        <taxon>Paraneoptera</taxon>
        <taxon>Hemiptera</taxon>
        <taxon>Heteroptera</taxon>
        <taxon>Panheteroptera</taxon>
        <taxon>Cimicomorpha</taxon>
        <taxon>Miridae</taxon>
        <taxon>Mirini</taxon>
        <taxon>Lygus</taxon>
    </lineage>
</organism>
<dbReference type="PANTHER" id="PTHR45699:SF3">
    <property type="entry name" value="LARGE RIBOSOMAL SUBUNIT PROTEIN UL10"/>
    <property type="match status" value="1"/>
</dbReference>
<dbReference type="GO" id="GO:0000027">
    <property type="term" value="P:ribosomal large subunit assembly"/>
    <property type="evidence" value="ECO:0007669"/>
    <property type="project" value="TreeGrafter"/>
</dbReference>
<sequence>MKPFFYGITVKSIFDDGYVYDSSVLDISKSDIYDNFKQGVSKLRYLSLATDYKNPLTVRNSIIQAQTMLIKLALATKYSTPSVEPYLKNLAALEASEAKGEAGDAEEGDDKSGSDDESDSGKGSGSDDEQGSDKGSGSDDEQGSDKEEANDKDDSDKNSGSDNESNSSGSDSE</sequence>
<dbReference type="AlphaFoldDB" id="A0A0A9YGR7"/>
<comment type="function">
    <text evidence="1">Ribosomal protein P0 is the functional equivalent of E.coli protein L10.</text>
</comment>
<evidence type="ECO:0000256" key="6">
    <source>
        <dbReference type="ARBA" id="ARBA00035444"/>
    </source>
</evidence>
<reference evidence="8" key="1">
    <citation type="journal article" date="2014" name="PLoS ONE">
        <title>Transcriptome-Based Identification of ABC Transporters in the Western Tarnished Plant Bug Lygus hesperus.</title>
        <authorList>
            <person name="Hull J.J."/>
            <person name="Chaney K."/>
            <person name="Geib S.M."/>
            <person name="Fabrick J.A."/>
            <person name="Brent C.S."/>
            <person name="Walsh D."/>
            <person name="Lavine L.C."/>
        </authorList>
    </citation>
    <scope>NUCLEOTIDE SEQUENCE</scope>
</reference>
<evidence type="ECO:0000256" key="1">
    <source>
        <dbReference type="ARBA" id="ARBA00002200"/>
    </source>
</evidence>
<dbReference type="GO" id="GO:0002181">
    <property type="term" value="P:cytoplasmic translation"/>
    <property type="evidence" value="ECO:0007669"/>
    <property type="project" value="TreeGrafter"/>
</dbReference>
<dbReference type="EMBL" id="GBHO01013306">
    <property type="protein sequence ID" value="JAG30298.1"/>
    <property type="molecule type" value="Transcribed_RNA"/>
</dbReference>
<evidence type="ECO:0000256" key="7">
    <source>
        <dbReference type="SAM" id="MobiDB-lite"/>
    </source>
</evidence>
<protein>
    <recommendedName>
        <fullName evidence="5">Large ribosomal subunit protein uL10</fullName>
    </recommendedName>
    <alternativeName>
        <fullName evidence="6">60S acidic ribosomal protein P0</fullName>
    </alternativeName>
</protein>
<evidence type="ECO:0000256" key="3">
    <source>
        <dbReference type="ARBA" id="ARBA00022980"/>
    </source>
</evidence>
<keyword evidence="3 8" id="KW-0689">Ribosomal protein</keyword>
<evidence type="ECO:0000256" key="4">
    <source>
        <dbReference type="ARBA" id="ARBA00023274"/>
    </source>
</evidence>
<comment type="similarity">
    <text evidence="2">Belongs to the universal ribosomal protein uL10 family.</text>
</comment>
<evidence type="ECO:0000256" key="5">
    <source>
        <dbReference type="ARBA" id="ARBA00035202"/>
    </source>
</evidence>
<evidence type="ECO:0000256" key="2">
    <source>
        <dbReference type="ARBA" id="ARBA00008889"/>
    </source>
</evidence>
<proteinExistence type="inferred from homology"/>
<dbReference type="GO" id="GO:0003735">
    <property type="term" value="F:structural constituent of ribosome"/>
    <property type="evidence" value="ECO:0007669"/>
    <property type="project" value="TreeGrafter"/>
</dbReference>
<reference evidence="8" key="2">
    <citation type="submission" date="2014-07" db="EMBL/GenBank/DDBJ databases">
        <authorList>
            <person name="Hull J."/>
        </authorList>
    </citation>
    <scope>NUCLEOTIDE SEQUENCE</scope>
</reference>
<dbReference type="GO" id="GO:0022625">
    <property type="term" value="C:cytosolic large ribosomal subunit"/>
    <property type="evidence" value="ECO:0007669"/>
    <property type="project" value="TreeGrafter"/>
</dbReference>
<dbReference type="PANTHER" id="PTHR45699">
    <property type="entry name" value="60S ACIDIC RIBOSOMAL PROTEIN P0"/>
    <property type="match status" value="1"/>
</dbReference>
<dbReference type="InterPro" id="IPR050323">
    <property type="entry name" value="Ribosomal_protein_uL10"/>
</dbReference>
<gene>
    <name evidence="8" type="primary">RPP0A</name>
    <name evidence="8" type="ORF">CM83_14606</name>
    <name evidence="9" type="ORF">g.4550</name>
</gene>
<accession>A0A0A9YGR7</accession>
<evidence type="ECO:0000313" key="8">
    <source>
        <dbReference type="EMBL" id="JAG30298.1"/>
    </source>
</evidence>
<name>A0A0A9YGR7_LYGHE</name>
<feature type="region of interest" description="Disordered" evidence="7">
    <location>
        <begin position="96"/>
        <end position="173"/>
    </location>
</feature>
<dbReference type="GO" id="GO:0070180">
    <property type="term" value="F:large ribosomal subunit rRNA binding"/>
    <property type="evidence" value="ECO:0007669"/>
    <property type="project" value="TreeGrafter"/>
</dbReference>
<feature type="compositionally biased region" description="Low complexity" evidence="7">
    <location>
        <begin position="160"/>
        <end position="173"/>
    </location>
</feature>
<feature type="compositionally biased region" description="Basic and acidic residues" evidence="7">
    <location>
        <begin position="143"/>
        <end position="159"/>
    </location>
</feature>
<dbReference type="EMBL" id="GDHC01011727">
    <property type="protein sequence ID" value="JAQ06902.1"/>
    <property type="molecule type" value="Transcribed_RNA"/>
</dbReference>